<dbReference type="PANTHER" id="PTHR12526">
    <property type="entry name" value="GLYCOSYLTRANSFERASE"/>
    <property type="match status" value="1"/>
</dbReference>
<sequence>MNILLINHYAGSPQYGMEYRPYYLAREWVKMGHNITIVGADFSHLRIKQPTAGEEYIDGIRYVWLSTPAYQGNGVGRIKNMLSFLWKLYRQEKQVIGEHKPDVVIASSTYPLDIYPAHFMAKKYKAKLVFEVHDIWPLTPMEIGHMSKWHPFIMVMQMAENYMCRHVDKLISILPKAEEHYLEHGLAKGKFVHIPNGIVIDKNSHGGGGNLPAAYIELFTALRSKKHFILGYVGGMAKSNALMALLEAAVKVQDLPVDIVLAGDGAERAGLVTKAKKYGLEQVHFLSAVGKSLVPKVLANMDALYIGWQDTALYQYGVSANKIFDYLLAQKPVLWAGNTGNNPVKEANAGLAVPSSNPEDIAAGIRQMAGTEKVLLNQWGTNGCTYVKANHNYRNLAEKFINAISG</sequence>
<evidence type="ECO:0000313" key="3">
    <source>
        <dbReference type="Proteomes" id="UP000772151"/>
    </source>
</evidence>
<dbReference type="EMBL" id="SVCA01000002">
    <property type="protein sequence ID" value="MBE6084380.1"/>
    <property type="molecule type" value="Genomic_DNA"/>
</dbReference>
<gene>
    <name evidence="2" type="ORF">E7203_02740</name>
</gene>
<proteinExistence type="predicted"/>
<comment type="caution">
    <text evidence="2">The sequence shown here is derived from an EMBL/GenBank/DDBJ whole genome shotgun (WGS) entry which is preliminary data.</text>
</comment>
<accession>A0A927WH53</accession>
<dbReference type="RefSeq" id="WP_303668425.1">
    <property type="nucleotide sequence ID" value="NZ_SVCA01000002.1"/>
</dbReference>
<dbReference type="AlphaFoldDB" id="A0A927WH53"/>
<dbReference type="Gene3D" id="3.40.50.2000">
    <property type="entry name" value="Glycogen Phosphorylase B"/>
    <property type="match status" value="2"/>
</dbReference>
<protein>
    <submittedName>
        <fullName evidence="2">Glycosyltransferase family 4 protein</fullName>
    </submittedName>
</protein>
<feature type="domain" description="Glycosyltransferase subfamily 4-like N-terminal" evidence="1">
    <location>
        <begin position="16"/>
        <end position="197"/>
    </location>
</feature>
<dbReference type="Proteomes" id="UP000772151">
    <property type="component" value="Unassembled WGS sequence"/>
</dbReference>
<dbReference type="SUPFAM" id="SSF53756">
    <property type="entry name" value="UDP-Glycosyltransferase/glycogen phosphorylase"/>
    <property type="match status" value="1"/>
</dbReference>
<organism evidence="2 3">
    <name type="scientific">Selenomonas ruminantium</name>
    <dbReference type="NCBI Taxonomy" id="971"/>
    <lineage>
        <taxon>Bacteria</taxon>
        <taxon>Bacillati</taxon>
        <taxon>Bacillota</taxon>
        <taxon>Negativicutes</taxon>
        <taxon>Selenomonadales</taxon>
        <taxon>Selenomonadaceae</taxon>
        <taxon>Selenomonas</taxon>
    </lineage>
</organism>
<evidence type="ECO:0000259" key="1">
    <source>
        <dbReference type="Pfam" id="PF13579"/>
    </source>
</evidence>
<evidence type="ECO:0000313" key="2">
    <source>
        <dbReference type="EMBL" id="MBE6084380.1"/>
    </source>
</evidence>
<dbReference type="CDD" id="cd03794">
    <property type="entry name" value="GT4_WbuB-like"/>
    <property type="match status" value="1"/>
</dbReference>
<dbReference type="InterPro" id="IPR028098">
    <property type="entry name" value="Glyco_trans_4-like_N"/>
</dbReference>
<dbReference type="Pfam" id="PF13579">
    <property type="entry name" value="Glyco_trans_4_4"/>
    <property type="match status" value="1"/>
</dbReference>
<name>A0A927WH53_SELRU</name>
<dbReference type="Pfam" id="PF13692">
    <property type="entry name" value="Glyco_trans_1_4"/>
    <property type="match status" value="1"/>
</dbReference>
<dbReference type="PANTHER" id="PTHR12526:SF622">
    <property type="entry name" value="GLYCOSYLTRANSFERASE (GROUP I)"/>
    <property type="match status" value="1"/>
</dbReference>
<reference evidence="2" key="1">
    <citation type="submission" date="2019-04" db="EMBL/GenBank/DDBJ databases">
        <title>Evolution of Biomass-Degrading Anaerobic Consortia Revealed by Metagenomics.</title>
        <authorList>
            <person name="Peng X."/>
        </authorList>
    </citation>
    <scope>NUCLEOTIDE SEQUENCE</scope>
    <source>
        <strain evidence="2">SIG242</strain>
    </source>
</reference>